<sequence>MAFTQNINYYDKDGESFADVSVDKLTFTCRVSGMENDGEAVILLHGFPETSRMYYDLIPVLVSEGFKVVAPDQRGYSPGARPSKISDYSIDKLSQDVIDIADAFQFEKFHLIGHDWGSAVGWVTVAFHSDRVISWTALSVPHLDAFFEAMNNNPEQQRKSQYINFFKKAIFPELYFKIFGYKYLKDIWRKSSQIEIEKYLAVFKQKGALKASLNWYRANINDENKMIGDIDTPTKIIYGLKDMAIGEKSVDASEKYLKGDYKIEKLNSGHWLIQESFEDVSNSILHHLNTHPQ</sequence>
<dbReference type="GO" id="GO:0016787">
    <property type="term" value="F:hydrolase activity"/>
    <property type="evidence" value="ECO:0007669"/>
    <property type="project" value="UniProtKB-KW"/>
</dbReference>
<protein>
    <recommendedName>
        <fullName evidence="2">AB hydrolase-1 domain-containing protein</fullName>
    </recommendedName>
</protein>
<dbReference type="Pfam" id="PF00561">
    <property type="entry name" value="Abhydrolase_1"/>
    <property type="match status" value="1"/>
</dbReference>
<dbReference type="AlphaFoldDB" id="A0A382DC70"/>
<gene>
    <name evidence="3" type="ORF">METZ01_LOCUS188101</name>
</gene>
<evidence type="ECO:0000259" key="2">
    <source>
        <dbReference type="Pfam" id="PF00561"/>
    </source>
</evidence>
<name>A0A382DC70_9ZZZZ</name>
<evidence type="ECO:0000256" key="1">
    <source>
        <dbReference type="ARBA" id="ARBA00022801"/>
    </source>
</evidence>
<dbReference type="InterPro" id="IPR000073">
    <property type="entry name" value="AB_hydrolase_1"/>
</dbReference>
<dbReference type="PRINTS" id="PR00412">
    <property type="entry name" value="EPOXHYDRLASE"/>
</dbReference>
<reference evidence="3" key="1">
    <citation type="submission" date="2018-05" db="EMBL/GenBank/DDBJ databases">
        <authorList>
            <person name="Lanie J.A."/>
            <person name="Ng W.-L."/>
            <person name="Kazmierczak K.M."/>
            <person name="Andrzejewski T.M."/>
            <person name="Davidsen T.M."/>
            <person name="Wayne K.J."/>
            <person name="Tettelin H."/>
            <person name="Glass J.I."/>
            <person name="Rusch D."/>
            <person name="Podicherti R."/>
            <person name="Tsui H.-C.T."/>
            <person name="Winkler M.E."/>
        </authorList>
    </citation>
    <scope>NUCLEOTIDE SEQUENCE</scope>
</reference>
<dbReference type="SUPFAM" id="SSF53474">
    <property type="entry name" value="alpha/beta-Hydrolases"/>
    <property type="match status" value="1"/>
</dbReference>
<proteinExistence type="predicted"/>
<organism evidence="3">
    <name type="scientific">marine metagenome</name>
    <dbReference type="NCBI Taxonomy" id="408172"/>
    <lineage>
        <taxon>unclassified sequences</taxon>
        <taxon>metagenomes</taxon>
        <taxon>ecological metagenomes</taxon>
    </lineage>
</organism>
<dbReference type="PANTHER" id="PTHR43329">
    <property type="entry name" value="EPOXIDE HYDROLASE"/>
    <property type="match status" value="1"/>
</dbReference>
<dbReference type="Gene3D" id="3.40.50.1820">
    <property type="entry name" value="alpha/beta hydrolase"/>
    <property type="match status" value="1"/>
</dbReference>
<evidence type="ECO:0000313" key="3">
    <source>
        <dbReference type="EMBL" id="SVB35247.1"/>
    </source>
</evidence>
<keyword evidence="1" id="KW-0378">Hydrolase</keyword>
<feature type="domain" description="AB hydrolase-1" evidence="2">
    <location>
        <begin position="40"/>
        <end position="273"/>
    </location>
</feature>
<dbReference type="InterPro" id="IPR029058">
    <property type="entry name" value="AB_hydrolase_fold"/>
</dbReference>
<accession>A0A382DC70</accession>
<dbReference type="InterPro" id="IPR000639">
    <property type="entry name" value="Epox_hydrolase-like"/>
</dbReference>
<dbReference type="EMBL" id="UINC01038349">
    <property type="protein sequence ID" value="SVB35247.1"/>
    <property type="molecule type" value="Genomic_DNA"/>
</dbReference>